<comment type="caution">
    <text evidence="1">The sequence shown here is derived from an EMBL/GenBank/DDBJ whole genome shotgun (WGS) entry which is preliminary data.</text>
</comment>
<name>A0ABS7H5T4_9HYPH</name>
<reference evidence="1 2" key="1">
    <citation type="journal article" date="2021" name="MBio">
        <title>Poor Competitiveness of Bradyrhizobium in Pigeon Pea Root Colonization in Indian Soils.</title>
        <authorList>
            <person name="Chalasani D."/>
            <person name="Basu A."/>
            <person name="Pullabhotla S.V.S.R.N."/>
            <person name="Jorrin B."/>
            <person name="Neal A.L."/>
            <person name="Poole P.S."/>
            <person name="Podile A.R."/>
            <person name="Tkacz A."/>
        </authorList>
    </citation>
    <scope>NUCLEOTIDE SEQUENCE [LARGE SCALE GENOMIC DNA]</scope>
    <source>
        <strain evidence="1 2">HU44</strain>
    </source>
</reference>
<dbReference type="Gene3D" id="6.10.250.730">
    <property type="match status" value="1"/>
</dbReference>
<keyword evidence="2" id="KW-1185">Reference proteome</keyword>
<accession>A0ABS7H5T4</accession>
<sequence>MRTTLSDKPFPTPVRVIVKNHQENIITSAWDAVEFLRRWPARRGLTYRRALQHCLDALDGIRSPKKAWSSFIAALREEGMLA</sequence>
<organism evidence="1 2">
    <name type="scientific">Rhizobium herbae</name>
    <dbReference type="NCBI Taxonomy" id="508661"/>
    <lineage>
        <taxon>Bacteria</taxon>
        <taxon>Pseudomonadati</taxon>
        <taxon>Pseudomonadota</taxon>
        <taxon>Alphaproteobacteria</taxon>
        <taxon>Hyphomicrobiales</taxon>
        <taxon>Rhizobiaceae</taxon>
        <taxon>Rhizobium/Agrobacterium group</taxon>
        <taxon>Rhizobium</taxon>
    </lineage>
</organism>
<dbReference type="InterPro" id="IPR010385">
    <property type="entry name" value="DUF982"/>
</dbReference>
<dbReference type="EMBL" id="JAEUAO010000001">
    <property type="protein sequence ID" value="MBW9062604.1"/>
    <property type="molecule type" value="Genomic_DNA"/>
</dbReference>
<evidence type="ECO:0000313" key="1">
    <source>
        <dbReference type="EMBL" id="MBW9062604.1"/>
    </source>
</evidence>
<evidence type="ECO:0000313" key="2">
    <source>
        <dbReference type="Proteomes" id="UP000757604"/>
    </source>
</evidence>
<dbReference type="Pfam" id="PF06169">
    <property type="entry name" value="DUF982"/>
    <property type="match status" value="1"/>
</dbReference>
<gene>
    <name evidence="1" type="ORF">JNB71_04675</name>
</gene>
<protein>
    <submittedName>
        <fullName evidence="1">DUF982 domain-containing protein</fullName>
    </submittedName>
</protein>
<dbReference type="Proteomes" id="UP000757604">
    <property type="component" value="Unassembled WGS sequence"/>
</dbReference>
<proteinExistence type="predicted"/>